<dbReference type="OrthoDB" id="5590282at2759"/>
<dbReference type="InterPro" id="IPR013763">
    <property type="entry name" value="Cyclin-like_dom"/>
</dbReference>
<dbReference type="GO" id="GO:0051301">
    <property type="term" value="P:cell division"/>
    <property type="evidence" value="ECO:0007669"/>
    <property type="project" value="UniProtKB-KW"/>
</dbReference>
<dbReference type="FunFam" id="1.10.472.10:FF:000001">
    <property type="entry name" value="G2/mitotic-specific cyclin"/>
    <property type="match status" value="1"/>
</dbReference>
<feature type="domain" description="Cyclin-like" evidence="5">
    <location>
        <begin position="7"/>
        <end position="86"/>
    </location>
</feature>
<evidence type="ECO:0000259" key="5">
    <source>
        <dbReference type="SMART" id="SM00385"/>
    </source>
</evidence>
<evidence type="ECO:0000256" key="3">
    <source>
        <dbReference type="ARBA" id="ARBA00023306"/>
    </source>
</evidence>
<dbReference type="AlphaFoldDB" id="A0A7J7MSB8"/>
<evidence type="ECO:0000256" key="1">
    <source>
        <dbReference type="ARBA" id="ARBA00022618"/>
    </source>
</evidence>
<dbReference type="Gene3D" id="1.10.472.10">
    <property type="entry name" value="Cyclin-like"/>
    <property type="match status" value="2"/>
</dbReference>
<dbReference type="Pfam" id="PF00134">
    <property type="entry name" value="Cyclin_N"/>
    <property type="match status" value="1"/>
</dbReference>
<sequence>MRAIFFDWLVEVHSKFKPLPQTHYLTAHIVDRFLSLRSVSRIELQLVGIASKDEEMWALEVNDFVCLSDKAYNREHILLMEKRILGKLGWTLTLPTPYHFLMRFIKAAMLCQEKENIGIPLSRVGATAL</sequence>
<evidence type="ECO:0000313" key="6">
    <source>
        <dbReference type="EMBL" id="KAF6157588.1"/>
    </source>
</evidence>
<dbReference type="PANTHER" id="PTHR10177">
    <property type="entry name" value="CYCLINS"/>
    <property type="match status" value="1"/>
</dbReference>
<dbReference type="InterPro" id="IPR006671">
    <property type="entry name" value="Cyclin_N"/>
</dbReference>
<evidence type="ECO:0000256" key="2">
    <source>
        <dbReference type="ARBA" id="ARBA00023127"/>
    </source>
</evidence>
<keyword evidence="2 4" id="KW-0195">Cyclin</keyword>
<gene>
    <name evidence="6" type="ORF">GIB67_037161</name>
</gene>
<keyword evidence="7" id="KW-1185">Reference proteome</keyword>
<dbReference type="SMART" id="SM00385">
    <property type="entry name" value="CYCLIN"/>
    <property type="match status" value="1"/>
</dbReference>
<dbReference type="InterPro" id="IPR039361">
    <property type="entry name" value="Cyclin"/>
</dbReference>
<dbReference type="SUPFAM" id="SSF47954">
    <property type="entry name" value="Cyclin-like"/>
    <property type="match status" value="1"/>
</dbReference>
<comment type="similarity">
    <text evidence="4">Belongs to the cyclin family.</text>
</comment>
<organism evidence="6 7">
    <name type="scientific">Kingdonia uniflora</name>
    <dbReference type="NCBI Taxonomy" id="39325"/>
    <lineage>
        <taxon>Eukaryota</taxon>
        <taxon>Viridiplantae</taxon>
        <taxon>Streptophyta</taxon>
        <taxon>Embryophyta</taxon>
        <taxon>Tracheophyta</taxon>
        <taxon>Spermatophyta</taxon>
        <taxon>Magnoliopsida</taxon>
        <taxon>Ranunculales</taxon>
        <taxon>Circaeasteraceae</taxon>
        <taxon>Kingdonia</taxon>
    </lineage>
</organism>
<name>A0A7J7MSB8_9MAGN</name>
<accession>A0A7J7MSB8</accession>
<proteinExistence type="inferred from homology"/>
<evidence type="ECO:0000313" key="7">
    <source>
        <dbReference type="Proteomes" id="UP000541444"/>
    </source>
</evidence>
<protein>
    <recommendedName>
        <fullName evidence="5">Cyclin-like domain-containing protein</fullName>
    </recommendedName>
</protein>
<dbReference type="Proteomes" id="UP000541444">
    <property type="component" value="Unassembled WGS sequence"/>
</dbReference>
<keyword evidence="3" id="KW-0131">Cell cycle</keyword>
<comment type="caution">
    <text evidence="6">The sequence shown here is derived from an EMBL/GenBank/DDBJ whole genome shotgun (WGS) entry which is preliminary data.</text>
</comment>
<reference evidence="6 7" key="1">
    <citation type="journal article" date="2020" name="IScience">
        <title>Genome Sequencing of the Endangered Kingdonia uniflora (Circaeasteraceae, Ranunculales) Reveals Potential Mechanisms of Evolutionary Specialization.</title>
        <authorList>
            <person name="Sun Y."/>
            <person name="Deng T."/>
            <person name="Zhang A."/>
            <person name="Moore M.J."/>
            <person name="Landis J.B."/>
            <person name="Lin N."/>
            <person name="Zhang H."/>
            <person name="Zhang X."/>
            <person name="Huang J."/>
            <person name="Zhang X."/>
            <person name="Sun H."/>
            <person name="Wang H."/>
        </authorList>
    </citation>
    <scope>NUCLEOTIDE SEQUENCE [LARGE SCALE GENOMIC DNA]</scope>
    <source>
        <strain evidence="6">TB1705</strain>
        <tissue evidence="6">Leaf</tissue>
    </source>
</reference>
<evidence type="ECO:0000256" key="4">
    <source>
        <dbReference type="RuleBase" id="RU000383"/>
    </source>
</evidence>
<dbReference type="EMBL" id="JACGCM010001272">
    <property type="protein sequence ID" value="KAF6157588.1"/>
    <property type="molecule type" value="Genomic_DNA"/>
</dbReference>
<dbReference type="InterPro" id="IPR036915">
    <property type="entry name" value="Cyclin-like_sf"/>
</dbReference>
<keyword evidence="1" id="KW-0132">Cell division</keyword>